<organism evidence="1">
    <name type="scientific">marine metagenome</name>
    <dbReference type="NCBI Taxonomy" id="408172"/>
    <lineage>
        <taxon>unclassified sequences</taxon>
        <taxon>metagenomes</taxon>
        <taxon>ecological metagenomes</taxon>
    </lineage>
</organism>
<proteinExistence type="predicted"/>
<sequence length="95" mass="11204">MRHTLRTNKCTDIRTYSQLRKSSFNRLESIRIMAYSPAFFTVQLAYADKPIQRFDADPNEFLFKYTAIGRKLNLEPTLTTQAIRLFAHEKIIFGR</sequence>
<dbReference type="EMBL" id="UINC01182892">
    <property type="protein sequence ID" value="SVD93359.1"/>
    <property type="molecule type" value="Genomic_DNA"/>
</dbReference>
<protein>
    <submittedName>
        <fullName evidence="1">Uncharacterized protein</fullName>
    </submittedName>
</protein>
<evidence type="ECO:0000313" key="1">
    <source>
        <dbReference type="EMBL" id="SVD93359.1"/>
    </source>
</evidence>
<name>A0A382ZDS8_9ZZZZ</name>
<dbReference type="AlphaFoldDB" id="A0A382ZDS8"/>
<reference evidence="1" key="1">
    <citation type="submission" date="2018-05" db="EMBL/GenBank/DDBJ databases">
        <authorList>
            <person name="Lanie J.A."/>
            <person name="Ng W.-L."/>
            <person name="Kazmierczak K.M."/>
            <person name="Andrzejewski T.M."/>
            <person name="Davidsen T.M."/>
            <person name="Wayne K.J."/>
            <person name="Tettelin H."/>
            <person name="Glass J.I."/>
            <person name="Rusch D."/>
            <person name="Podicherti R."/>
            <person name="Tsui H.-C.T."/>
            <person name="Winkler M.E."/>
        </authorList>
    </citation>
    <scope>NUCLEOTIDE SEQUENCE</scope>
</reference>
<gene>
    <name evidence="1" type="ORF">METZ01_LOCUS446213</name>
</gene>
<accession>A0A382ZDS8</accession>